<proteinExistence type="predicted"/>
<dbReference type="Proteomes" id="UP000619512">
    <property type="component" value="Unassembled WGS sequence"/>
</dbReference>
<evidence type="ECO:0008006" key="6">
    <source>
        <dbReference type="Google" id="ProtNLM"/>
    </source>
</evidence>
<accession>A0A4P7BAH8</accession>
<evidence type="ECO:0000313" key="3">
    <source>
        <dbReference type="EMBL" id="QBQ34842.1"/>
    </source>
</evidence>
<gene>
    <name evidence="3" type="ORF">E1742_00550</name>
    <name evidence="2" type="ORF">GCM10007388_23010</name>
</gene>
<protein>
    <recommendedName>
        <fullName evidence="6">TonB C-terminal domain-containing protein</fullName>
    </recommendedName>
</protein>
<dbReference type="OrthoDB" id="8911971at2"/>
<evidence type="ECO:0000313" key="2">
    <source>
        <dbReference type="EMBL" id="GGY88963.1"/>
    </source>
</evidence>
<dbReference type="AlphaFoldDB" id="A0A4P7BAH8"/>
<reference evidence="2" key="1">
    <citation type="journal article" date="2014" name="Int. J. Syst. Evol. Microbiol.">
        <title>Complete genome sequence of Corynebacterium casei LMG S-19264T (=DSM 44701T), isolated from a smear-ripened cheese.</title>
        <authorList>
            <consortium name="US DOE Joint Genome Institute (JGI-PGF)"/>
            <person name="Walter F."/>
            <person name="Albersmeier A."/>
            <person name="Kalinowski J."/>
            <person name="Ruckert C."/>
        </authorList>
    </citation>
    <scope>NUCLEOTIDE SEQUENCE</scope>
    <source>
        <strain evidence="2">KCTC 12344</strain>
    </source>
</reference>
<evidence type="ECO:0000313" key="5">
    <source>
        <dbReference type="Proteomes" id="UP000619512"/>
    </source>
</evidence>
<dbReference type="Proteomes" id="UP000294359">
    <property type="component" value="Chromosome"/>
</dbReference>
<evidence type="ECO:0000256" key="1">
    <source>
        <dbReference type="SAM" id="SignalP"/>
    </source>
</evidence>
<keyword evidence="4" id="KW-1185">Reference proteome</keyword>
<name>A0A4P7BAH8_9BURK</name>
<dbReference type="RefSeq" id="WP_134382774.1">
    <property type="nucleotide sequence ID" value="NZ_BMWW01000003.1"/>
</dbReference>
<feature type="signal peptide" evidence="1">
    <location>
        <begin position="1"/>
        <end position="22"/>
    </location>
</feature>
<dbReference type="EMBL" id="BMWW01000003">
    <property type="protein sequence ID" value="GGY88963.1"/>
    <property type="molecule type" value="Genomic_DNA"/>
</dbReference>
<feature type="chain" id="PRO_5044606616" description="TonB C-terminal domain-containing protein" evidence="1">
    <location>
        <begin position="23"/>
        <end position="170"/>
    </location>
</feature>
<sequence length="170" mass="18056">MNVILRTAALAALLLAAGSASAAGAKTEAIYKFKDAPRTGSHVARNVAFSAVPFDKRYADLSAAQRDVVRGAYERLGENDEPPFPAYGLNPIFRLLARLDRSLIKAGLLRAAVTVGPDGKPVSVRVLDAPNEFLTGFVGNALLLQDYKPAICAGQPCGQEFLLLATLTDE</sequence>
<keyword evidence="1" id="KW-0732">Signal</keyword>
<reference evidence="2" key="3">
    <citation type="submission" date="2022-12" db="EMBL/GenBank/DDBJ databases">
        <authorList>
            <person name="Sun Q."/>
            <person name="Kim S."/>
        </authorList>
    </citation>
    <scope>NUCLEOTIDE SEQUENCE</scope>
    <source>
        <strain evidence="2">KCTC 12344</strain>
    </source>
</reference>
<reference evidence="3 4" key="2">
    <citation type="submission" date="2019-03" db="EMBL/GenBank/DDBJ databases">
        <title>Draft Genome Sequences of Six Type Strains of the Genus Massilia.</title>
        <authorList>
            <person name="Miess H."/>
            <person name="Frediansyhah A."/>
            <person name="Gross H."/>
        </authorList>
    </citation>
    <scope>NUCLEOTIDE SEQUENCE [LARGE SCALE GENOMIC DNA]</scope>
    <source>
        <strain evidence="3 4">DSM 17505</strain>
    </source>
</reference>
<dbReference type="EMBL" id="CP038026">
    <property type="protein sequence ID" value="QBQ34842.1"/>
    <property type="molecule type" value="Genomic_DNA"/>
</dbReference>
<evidence type="ECO:0000313" key="4">
    <source>
        <dbReference type="Proteomes" id="UP000294359"/>
    </source>
</evidence>
<organism evidence="2 5">
    <name type="scientific">Pseudoduganella plicata</name>
    <dbReference type="NCBI Taxonomy" id="321984"/>
    <lineage>
        <taxon>Bacteria</taxon>
        <taxon>Pseudomonadati</taxon>
        <taxon>Pseudomonadota</taxon>
        <taxon>Betaproteobacteria</taxon>
        <taxon>Burkholderiales</taxon>
        <taxon>Oxalobacteraceae</taxon>
        <taxon>Telluria group</taxon>
        <taxon>Pseudoduganella</taxon>
    </lineage>
</organism>